<dbReference type="PANTHER" id="PTHR10057">
    <property type="entry name" value="PERIPHERAL-TYPE BENZODIAZEPINE RECEPTOR"/>
    <property type="match status" value="1"/>
</dbReference>
<evidence type="ECO:0000313" key="7">
    <source>
        <dbReference type="EMBL" id="MCR9016139.1"/>
    </source>
</evidence>
<dbReference type="PANTHER" id="PTHR10057:SF0">
    <property type="entry name" value="TRANSLOCATOR PROTEIN"/>
    <property type="match status" value="1"/>
</dbReference>
<dbReference type="EMBL" id="JANSUY010000013">
    <property type="protein sequence ID" value="MCR9016139.1"/>
    <property type="molecule type" value="Genomic_DNA"/>
</dbReference>
<feature type="transmembrane region" description="Helical" evidence="6">
    <location>
        <begin position="7"/>
        <end position="33"/>
    </location>
</feature>
<dbReference type="GO" id="GO:0016020">
    <property type="term" value="C:membrane"/>
    <property type="evidence" value="ECO:0007669"/>
    <property type="project" value="UniProtKB-SubCell"/>
</dbReference>
<reference evidence="7" key="1">
    <citation type="submission" date="2022-08" db="EMBL/GenBank/DDBJ databases">
        <authorList>
            <person name="Zhang D."/>
        </authorList>
    </citation>
    <scope>NUCLEOTIDE SEQUENCE</scope>
    <source>
        <strain evidence="7">XJ19-11</strain>
    </source>
</reference>
<comment type="similarity">
    <text evidence="2">Belongs to the TspO/BZRP family.</text>
</comment>
<name>A0A9X2PAM7_9BACT</name>
<feature type="transmembrane region" description="Helical" evidence="6">
    <location>
        <begin position="130"/>
        <end position="153"/>
    </location>
</feature>
<sequence length="154" mass="17227">MNNTLKLIISIVLPQVAGGLGALVTISSVGSWYQTINKPSFTPPSWLFGPAWTTLYLLMGIAMFLIWKSDHSLKKTALWLFGIQLFLNGIWSPAFFGLESPILGLVVIVPLWVMILVCIKVFFPINKVAAYLMIPYLMWVSFATALNASIWYLN</sequence>
<feature type="transmembrane region" description="Helical" evidence="6">
    <location>
        <begin position="45"/>
        <end position="66"/>
    </location>
</feature>
<proteinExistence type="inferred from homology"/>
<evidence type="ECO:0000256" key="5">
    <source>
        <dbReference type="ARBA" id="ARBA00023136"/>
    </source>
</evidence>
<dbReference type="RefSeq" id="WP_258423995.1">
    <property type="nucleotide sequence ID" value="NZ_JANSUY010000013.1"/>
</dbReference>
<dbReference type="Gene3D" id="1.20.1260.100">
    <property type="entry name" value="TspO/MBR protein"/>
    <property type="match status" value="1"/>
</dbReference>
<dbReference type="Proteomes" id="UP001142175">
    <property type="component" value="Unassembled WGS sequence"/>
</dbReference>
<keyword evidence="5 6" id="KW-0472">Membrane</keyword>
<feature type="transmembrane region" description="Helical" evidence="6">
    <location>
        <begin position="78"/>
        <end position="96"/>
    </location>
</feature>
<organism evidence="7 8">
    <name type="scientific">Aquiflexum gelatinilyticum</name>
    <dbReference type="NCBI Taxonomy" id="2961943"/>
    <lineage>
        <taxon>Bacteria</taxon>
        <taxon>Pseudomonadati</taxon>
        <taxon>Bacteroidota</taxon>
        <taxon>Cytophagia</taxon>
        <taxon>Cytophagales</taxon>
        <taxon>Cyclobacteriaceae</taxon>
        <taxon>Aquiflexum</taxon>
    </lineage>
</organism>
<comment type="subcellular location">
    <subcellularLocation>
        <location evidence="1">Membrane</location>
        <topology evidence="1">Multi-pass membrane protein</topology>
    </subcellularLocation>
</comment>
<keyword evidence="4 6" id="KW-1133">Transmembrane helix</keyword>
<dbReference type="InterPro" id="IPR004307">
    <property type="entry name" value="TspO_MBR"/>
</dbReference>
<evidence type="ECO:0000256" key="3">
    <source>
        <dbReference type="ARBA" id="ARBA00022692"/>
    </source>
</evidence>
<accession>A0A9X2PAM7</accession>
<feature type="transmembrane region" description="Helical" evidence="6">
    <location>
        <begin position="102"/>
        <end position="123"/>
    </location>
</feature>
<dbReference type="GO" id="GO:0033013">
    <property type="term" value="P:tetrapyrrole metabolic process"/>
    <property type="evidence" value="ECO:0007669"/>
    <property type="project" value="UniProtKB-ARBA"/>
</dbReference>
<evidence type="ECO:0000256" key="1">
    <source>
        <dbReference type="ARBA" id="ARBA00004141"/>
    </source>
</evidence>
<dbReference type="Pfam" id="PF03073">
    <property type="entry name" value="TspO_MBR"/>
    <property type="match status" value="1"/>
</dbReference>
<keyword evidence="3 6" id="KW-0812">Transmembrane</keyword>
<protein>
    <submittedName>
        <fullName evidence="7">Tryptophan-rich sensory protein</fullName>
    </submittedName>
</protein>
<dbReference type="CDD" id="cd15904">
    <property type="entry name" value="TSPO_MBR"/>
    <property type="match status" value="1"/>
</dbReference>
<evidence type="ECO:0000313" key="8">
    <source>
        <dbReference type="Proteomes" id="UP001142175"/>
    </source>
</evidence>
<gene>
    <name evidence="7" type="ORF">NU887_13935</name>
</gene>
<comment type="caution">
    <text evidence="7">The sequence shown here is derived from an EMBL/GenBank/DDBJ whole genome shotgun (WGS) entry which is preliminary data.</text>
</comment>
<dbReference type="FunFam" id="1.20.1260.100:FF:000001">
    <property type="entry name" value="translocator protein 2"/>
    <property type="match status" value="1"/>
</dbReference>
<evidence type="ECO:0000256" key="2">
    <source>
        <dbReference type="ARBA" id="ARBA00007524"/>
    </source>
</evidence>
<evidence type="ECO:0000256" key="4">
    <source>
        <dbReference type="ARBA" id="ARBA00022989"/>
    </source>
</evidence>
<keyword evidence="8" id="KW-1185">Reference proteome</keyword>
<dbReference type="PIRSF" id="PIRSF005859">
    <property type="entry name" value="PBR"/>
    <property type="match status" value="1"/>
</dbReference>
<evidence type="ECO:0000256" key="6">
    <source>
        <dbReference type="SAM" id="Phobius"/>
    </source>
</evidence>
<dbReference type="InterPro" id="IPR038330">
    <property type="entry name" value="TspO/MBR-related_sf"/>
</dbReference>
<dbReference type="AlphaFoldDB" id="A0A9X2PAM7"/>